<feature type="zinc finger region" description="C3H1-type" evidence="5">
    <location>
        <begin position="277"/>
        <end position="305"/>
    </location>
</feature>
<evidence type="ECO:0000256" key="4">
    <source>
        <dbReference type="ARBA" id="ARBA00022833"/>
    </source>
</evidence>
<feature type="compositionally biased region" description="Basic and acidic residues" evidence="6">
    <location>
        <begin position="376"/>
        <end position="393"/>
    </location>
</feature>
<feature type="domain" description="C3H1-type" evidence="7">
    <location>
        <begin position="277"/>
        <end position="305"/>
    </location>
</feature>
<feature type="domain" description="C3H1-type" evidence="7">
    <location>
        <begin position="250"/>
        <end position="276"/>
    </location>
</feature>
<feature type="zinc finger region" description="C3H1-type" evidence="5">
    <location>
        <begin position="194"/>
        <end position="222"/>
    </location>
</feature>
<dbReference type="GO" id="GO:0008270">
    <property type="term" value="F:zinc ion binding"/>
    <property type="evidence" value="ECO:0007669"/>
    <property type="project" value="UniProtKB-KW"/>
</dbReference>
<evidence type="ECO:0000256" key="1">
    <source>
        <dbReference type="ARBA" id="ARBA00022723"/>
    </source>
</evidence>
<reference evidence="8 9" key="1">
    <citation type="submission" date="2017-03" db="EMBL/GenBank/DDBJ databases">
        <title>Genomes of endolithic fungi from Antarctica.</title>
        <authorList>
            <person name="Coleine C."/>
            <person name="Masonjones S."/>
            <person name="Stajich J.E."/>
        </authorList>
    </citation>
    <scope>NUCLEOTIDE SEQUENCE [LARGE SCALE GENOMIC DNA]</scope>
    <source>
        <strain evidence="8 9">CCFEE 6315</strain>
    </source>
</reference>
<dbReference type="InterPro" id="IPR036855">
    <property type="entry name" value="Znf_CCCH_sf"/>
</dbReference>
<dbReference type="OrthoDB" id="410307at2759"/>
<keyword evidence="3 5" id="KW-0863">Zinc-finger</keyword>
<feature type="zinc finger region" description="C3H1-type" evidence="5">
    <location>
        <begin position="226"/>
        <end position="249"/>
    </location>
</feature>
<comment type="caution">
    <text evidence="8">The sequence shown here is derived from an EMBL/GenBank/DDBJ whole genome shotgun (WGS) entry which is preliminary data.</text>
</comment>
<accession>A0A4U0U9M9</accession>
<feature type="zinc finger region" description="C3H1-type" evidence="5">
    <location>
        <begin position="250"/>
        <end position="276"/>
    </location>
</feature>
<dbReference type="Proteomes" id="UP000308549">
    <property type="component" value="Unassembled WGS sequence"/>
</dbReference>
<dbReference type="AlphaFoldDB" id="A0A4U0U9M9"/>
<feature type="compositionally biased region" description="Basic and acidic residues" evidence="6">
    <location>
        <begin position="344"/>
        <end position="353"/>
    </location>
</feature>
<feature type="region of interest" description="Disordered" evidence="6">
    <location>
        <begin position="80"/>
        <end position="104"/>
    </location>
</feature>
<name>A0A4U0U9M9_9PEZI</name>
<organism evidence="8 9">
    <name type="scientific">Salinomyces thailandicus</name>
    <dbReference type="NCBI Taxonomy" id="706561"/>
    <lineage>
        <taxon>Eukaryota</taxon>
        <taxon>Fungi</taxon>
        <taxon>Dikarya</taxon>
        <taxon>Ascomycota</taxon>
        <taxon>Pezizomycotina</taxon>
        <taxon>Dothideomycetes</taxon>
        <taxon>Dothideomycetidae</taxon>
        <taxon>Mycosphaerellales</taxon>
        <taxon>Teratosphaeriaceae</taxon>
        <taxon>Salinomyces</taxon>
    </lineage>
</organism>
<dbReference type="PANTHER" id="PTHR46156">
    <property type="entry name" value="CCCH ZINGC FINGER"/>
    <property type="match status" value="1"/>
</dbReference>
<protein>
    <recommendedName>
        <fullName evidence="7">C3H1-type domain-containing protein</fullName>
    </recommendedName>
</protein>
<keyword evidence="9" id="KW-1185">Reference proteome</keyword>
<feature type="compositionally biased region" description="Acidic residues" evidence="6">
    <location>
        <begin position="355"/>
        <end position="370"/>
    </location>
</feature>
<proteinExistence type="predicted"/>
<feature type="compositionally biased region" description="Basic and acidic residues" evidence="6">
    <location>
        <begin position="80"/>
        <end position="95"/>
    </location>
</feature>
<dbReference type="SUPFAM" id="SSF90229">
    <property type="entry name" value="CCCH zinc finger"/>
    <property type="match status" value="3"/>
</dbReference>
<dbReference type="InterPro" id="IPR000571">
    <property type="entry name" value="Znf_CCCH"/>
</dbReference>
<dbReference type="PROSITE" id="PS50103">
    <property type="entry name" value="ZF_C3H1"/>
    <property type="match status" value="4"/>
</dbReference>
<evidence type="ECO:0000256" key="3">
    <source>
        <dbReference type="ARBA" id="ARBA00022771"/>
    </source>
</evidence>
<keyword evidence="1 5" id="KW-0479">Metal-binding</keyword>
<keyword evidence="2" id="KW-0677">Repeat</keyword>
<evidence type="ECO:0000256" key="6">
    <source>
        <dbReference type="SAM" id="MobiDB-lite"/>
    </source>
</evidence>
<dbReference type="FunFam" id="4.10.1000.10:FF:000035">
    <property type="entry name" value="CCCH zinc finger protein, variant"/>
    <property type="match status" value="1"/>
</dbReference>
<feature type="domain" description="C3H1-type" evidence="7">
    <location>
        <begin position="226"/>
        <end position="249"/>
    </location>
</feature>
<evidence type="ECO:0000256" key="2">
    <source>
        <dbReference type="ARBA" id="ARBA00022737"/>
    </source>
</evidence>
<evidence type="ECO:0000256" key="5">
    <source>
        <dbReference type="PROSITE-ProRule" id="PRU00723"/>
    </source>
</evidence>
<evidence type="ECO:0000259" key="7">
    <source>
        <dbReference type="PROSITE" id="PS50103"/>
    </source>
</evidence>
<sequence length="393" mass="44289">MTEQTELQARIAAVAGRINQHKQQQFAARGRWAPYDRGGGRLTYGGRQMHKNKTLVVGEQQAGFVASRGQNHQLMTKDTYNREQKSKQEVNEQHRATKRQKRNAEEQIRILRYTEEDRELEISGLRFRLVSNGSKLTRIHGEPDGPAETNKWLNSADGANDSQETPKRAEVANVVFHRTKRGNLVRASALARTPKQAPQCEHFTRHGSCPFGPHCRFAHDPNKVAICKDYQKSGHCPQGDYCDLSHEMTYHRVPACAFFLRGNCTNSACRYPHIHVSPAAPVCRAFAALGFCAKGPDCDKRHVVECPDYANHGKCANRENGRCTLPHPDRAAVLRKAAERQAKLLDDQDHSDLSSDAEERDDEEDIDSDMEIFVGEDGHSHELSQQDDFVKVS</sequence>
<keyword evidence="4 5" id="KW-0862">Zinc</keyword>
<gene>
    <name evidence="8" type="ORF">B0A50_01886</name>
</gene>
<feature type="domain" description="C3H1-type" evidence="7">
    <location>
        <begin position="194"/>
        <end position="222"/>
    </location>
</feature>
<dbReference type="FunFam" id="4.10.1000.10:FF:000022">
    <property type="entry name" value="Zinc finger CCCH domain-containing protein 7"/>
    <property type="match status" value="1"/>
</dbReference>
<evidence type="ECO:0000313" key="9">
    <source>
        <dbReference type="Proteomes" id="UP000308549"/>
    </source>
</evidence>
<evidence type="ECO:0000313" key="8">
    <source>
        <dbReference type="EMBL" id="TKA31807.1"/>
    </source>
</evidence>
<dbReference type="EMBL" id="NAJL01000007">
    <property type="protein sequence ID" value="TKA31807.1"/>
    <property type="molecule type" value="Genomic_DNA"/>
</dbReference>
<dbReference type="SMART" id="SM00356">
    <property type="entry name" value="ZnF_C3H1"/>
    <property type="match status" value="4"/>
</dbReference>
<feature type="region of interest" description="Disordered" evidence="6">
    <location>
        <begin position="344"/>
        <end position="393"/>
    </location>
</feature>
<dbReference type="GO" id="GO:0005634">
    <property type="term" value="C:nucleus"/>
    <property type="evidence" value="ECO:0007669"/>
    <property type="project" value="TreeGrafter"/>
</dbReference>
<dbReference type="PANTHER" id="PTHR46156:SF1">
    <property type="entry name" value="ZINC FINGER CCCH DOMAIN-CONTAINING PROTEIN 3"/>
    <property type="match status" value="1"/>
</dbReference>
<dbReference type="Pfam" id="PF00642">
    <property type="entry name" value="zf-CCCH"/>
    <property type="match status" value="1"/>
</dbReference>
<dbReference type="Gene3D" id="4.10.1000.10">
    <property type="entry name" value="Zinc finger, CCCH-type"/>
    <property type="match status" value="2"/>
</dbReference>